<name>A0A6G0TJC3_APHGL</name>
<dbReference type="EMBL" id="VYZN01000036">
    <property type="protein sequence ID" value="KAE9533286.1"/>
    <property type="molecule type" value="Genomic_DNA"/>
</dbReference>
<dbReference type="AlphaFoldDB" id="A0A6G0TJC3"/>
<evidence type="ECO:0000313" key="2">
    <source>
        <dbReference type="Proteomes" id="UP000475862"/>
    </source>
</evidence>
<evidence type="ECO:0000313" key="1">
    <source>
        <dbReference type="EMBL" id="KAE9533286.1"/>
    </source>
</evidence>
<dbReference type="Proteomes" id="UP000475862">
    <property type="component" value="Unassembled WGS sequence"/>
</dbReference>
<protein>
    <submittedName>
        <fullName evidence="1">Uncharacterized protein</fullName>
    </submittedName>
</protein>
<comment type="caution">
    <text evidence="1">The sequence shown here is derived from an EMBL/GenBank/DDBJ whole genome shotgun (WGS) entry which is preliminary data.</text>
</comment>
<organism evidence="1 2">
    <name type="scientific">Aphis glycines</name>
    <name type="common">Soybean aphid</name>
    <dbReference type="NCBI Taxonomy" id="307491"/>
    <lineage>
        <taxon>Eukaryota</taxon>
        <taxon>Metazoa</taxon>
        <taxon>Ecdysozoa</taxon>
        <taxon>Arthropoda</taxon>
        <taxon>Hexapoda</taxon>
        <taxon>Insecta</taxon>
        <taxon>Pterygota</taxon>
        <taxon>Neoptera</taxon>
        <taxon>Paraneoptera</taxon>
        <taxon>Hemiptera</taxon>
        <taxon>Sternorrhyncha</taxon>
        <taxon>Aphidomorpha</taxon>
        <taxon>Aphidoidea</taxon>
        <taxon>Aphididae</taxon>
        <taxon>Aphidini</taxon>
        <taxon>Aphis</taxon>
        <taxon>Aphis</taxon>
    </lineage>
</organism>
<proteinExistence type="predicted"/>
<accession>A0A6G0TJC3</accession>
<reference evidence="1 2" key="1">
    <citation type="submission" date="2019-08" db="EMBL/GenBank/DDBJ databases">
        <title>The genome of the soybean aphid Biotype 1, its phylome, world population structure and adaptation to the North American continent.</title>
        <authorList>
            <person name="Giordano R."/>
            <person name="Donthu R.K."/>
            <person name="Hernandez A.G."/>
            <person name="Wright C.L."/>
            <person name="Zimin A.V."/>
        </authorList>
    </citation>
    <scope>NUCLEOTIDE SEQUENCE [LARGE SCALE GENOMIC DNA]</scope>
    <source>
        <tissue evidence="1">Whole aphids</tissue>
    </source>
</reference>
<gene>
    <name evidence="1" type="ORF">AGLY_009327</name>
</gene>
<keyword evidence="2" id="KW-1185">Reference proteome</keyword>
<sequence length="182" mass="20879">MSQPSIVLEHIKPTQAQIDKFINKGYPKINVQCVITYNSIITSTSLFSDFFNQHKTVCKYVTISLNNFKIARRCFPSSQGSMTRSLGSIIWVISQQFSQVYMRLSSLSTFSVSKMDIIIKNFLITPGDYNRYQREERRACTTITMHLYHEIGYSCGAVTFILIHNRVGILVFVSFSNIFLCT</sequence>